<dbReference type="GO" id="GO:0009073">
    <property type="term" value="P:aromatic amino acid family biosynthetic process"/>
    <property type="evidence" value="ECO:0007669"/>
    <property type="project" value="InterPro"/>
</dbReference>
<feature type="binding site" evidence="3">
    <location>
        <position position="107"/>
    </location>
    <ligand>
        <name>phosphoenolpyruvate</name>
        <dbReference type="ChEBI" id="CHEBI:58702"/>
    </ligand>
</feature>
<sequence length="451" mass="50634">MKPWSPDSWRDFPIVQQPEYPDKKLLNNVESELNAAPPLVFAEETRSLYKNLADVCNGKAFLLQGGDCAESFSDFSATNIRDTFKTLLQMAVVLTYGGKCPVVKIARMAGQYAKPRSSDYETINGVSLPSYRGDIINNFEFTEESRIPDPNRLMKAYHHSASTLNLLRAFAQGGLADLHQVSRWNMSFVAANPLRDKFQQMANRIQDALEFMEVCGIDASIAPSLKETHLYTSHEALLLGYEQALTRRDHLSGDWYDCSAHFVWIGERTRQLDHAHIEFFRGIKNPIGVKVGPGMDPDELIRLIDALNPENIPGRLTLITRMGADVLPEKLPNLVRKVKSEGRNVVWSSDPMHGNTEKASTGYKTRSFNNILREISQFFAVHKAEGTYPGGVHLEMTGQHVTECIGGAYGLSDEDLAQRYRTQCDPRLNADQVLELGFLVADLLKDARDRV</sequence>
<proteinExistence type="inferred from homology"/>
<accession>A0A0C1MN39</accession>
<feature type="binding site" evidence="3">
    <location>
        <position position="395"/>
    </location>
    <ligand>
        <name>Mn(2+)</name>
        <dbReference type="ChEBI" id="CHEBI:29035"/>
    </ligand>
</feature>
<dbReference type="GO" id="GO:0003849">
    <property type="term" value="F:3-deoxy-7-phosphoheptulonate synthase activity"/>
    <property type="evidence" value="ECO:0007669"/>
    <property type="project" value="UniProtKB-EC"/>
</dbReference>
<feature type="binding site" evidence="3">
    <location>
        <position position="290"/>
    </location>
    <ligand>
        <name>phosphoenolpyruvate</name>
        <dbReference type="ChEBI" id="CHEBI:58702"/>
    </ligand>
</feature>
<protein>
    <recommendedName>
        <fullName evidence="4">Phospho-2-dehydro-3-deoxyheptonate aldolase</fullName>
        <ecNumber evidence="4">2.5.1.54</ecNumber>
    </recommendedName>
</protein>
<gene>
    <name evidence="5" type="ORF">JF50_16395</name>
</gene>
<evidence type="ECO:0000313" key="5">
    <source>
        <dbReference type="EMBL" id="KID55918.1"/>
    </source>
</evidence>
<name>A0A0C1MN39_9GAMM</name>
<comment type="cofactor">
    <cofactor evidence="3">
        <name>Mn(2+)</name>
        <dbReference type="ChEBI" id="CHEBI:29035"/>
    </cofactor>
    <cofactor evidence="3">
        <name>Co(2+)</name>
        <dbReference type="ChEBI" id="CHEBI:48828"/>
    </cofactor>
    <cofactor evidence="3">
        <name>Cd(2+)</name>
        <dbReference type="ChEBI" id="CHEBI:48775"/>
    </cofactor>
    <text evidence="3">Binds 1 divalent cation per subunit. The enzyme is active with manganese, cobalt or cadmium ions.</text>
</comment>
<feature type="binding site" evidence="3">
    <location>
        <position position="321"/>
    </location>
    <ligand>
        <name>phosphoenolpyruvate</name>
        <dbReference type="ChEBI" id="CHEBI:58702"/>
    </ligand>
</feature>
<comment type="caution">
    <text evidence="5">The sequence shown here is derived from an EMBL/GenBank/DDBJ whole genome shotgun (WGS) entry which is preliminary data.</text>
</comment>
<keyword evidence="3" id="KW-0170">Cobalt</keyword>
<feature type="binding site" evidence="3">
    <location>
        <position position="425"/>
    </location>
    <ligand>
        <name>Mn(2+)</name>
        <dbReference type="ChEBI" id="CHEBI:29035"/>
    </ligand>
</feature>
<dbReference type="Pfam" id="PF01474">
    <property type="entry name" value="DAHP_synth_2"/>
    <property type="match status" value="1"/>
</dbReference>
<evidence type="ECO:0000256" key="1">
    <source>
        <dbReference type="ARBA" id="ARBA00008911"/>
    </source>
</evidence>
<reference evidence="5 6" key="1">
    <citation type="submission" date="2014-12" db="EMBL/GenBank/DDBJ databases">
        <title>Draft Genome Sequence of Pseudoalteromonas luteoviolacea HI1.</title>
        <authorList>
            <person name="Asahina A.Y."/>
            <person name="Hadfield M.G."/>
        </authorList>
    </citation>
    <scope>NUCLEOTIDE SEQUENCE [LARGE SCALE GENOMIC DNA]</scope>
    <source>
        <strain evidence="5 6">HI1</strain>
    </source>
</reference>
<dbReference type="InterPro" id="IPR013785">
    <property type="entry name" value="Aldolase_TIM"/>
</dbReference>
<keyword evidence="3" id="KW-0104">Cadmium</keyword>
<dbReference type="RefSeq" id="WP_039610490.1">
    <property type="nucleotide sequence ID" value="NZ_JWIC01000007.1"/>
</dbReference>
<comment type="similarity">
    <text evidence="1 4">Belongs to the class-II DAHP synthase family.</text>
</comment>
<evidence type="ECO:0000256" key="2">
    <source>
        <dbReference type="ARBA" id="ARBA00022679"/>
    </source>
</evidence>
<comment type="catalytic activity">
    <reaction evidence="4">
        <text>D-erythrose 4-phosphate + phosphoenolpyruvate + H2O = 7-phospho-2-dehydro-3-deoxy-D-arabino-heptonate + phosphate</text>
        <dbReference type="Rhea" id="RHEA:14717"/>
        <dbReference type="ChEBI" id="CHEBI:15377"/>
        <dbReference type="ChEBI" id="CHEBI:16897"/>
        <dbReference type="ChEBI" id="CHEBI:43474"/>
        <dbReference type="ChEBI" id="CHEBI:58394"/>
        <dbReference type="ChEBI" id="CHEBI:58702"/>
        <dbReference type="EC" id="2.5.1.54"/>
    </reaction>
</comment>
<dbReference type="PANTHER" id="PTHR21337:SF0">
    <property type="entry name" value="PHOSPHO-2-DEHYDRO-3-DEOXYHEPTONATE ALDOLASE"/>
    <property type="match status" value="1"/>
</dbReference>
<evidence type="ECO:0000313" key="6">
    <source>
        <dbReference type="Proteomes" id="UP000031327"/>
    </source>
</evidence>
<organism evidence="5 6">
    <name type="scientific">Pseudoalteromonas luteoviolacea</name>
    <dbReference type="NCBI Taxonomy" id="43657"/>
    <lineage>
        <taxon>Bacteria</taxon>
        <taxon>Pseudomonadati</taxon>
        <taxon>Pseudomonadota</taxon>
        <taxon>Gammaproteobacteria</taxon>
        <taxon>Alteromonadales</taxon>
        <taxon>Pseudoalteromonadaceae</taxon>
        <taxon>Pseudoalteromonas</taxon>
    </lineage>
</organism>
<feature type="binding site" evidence="3">
    <location>
        <begin position="267"/>
        <end position="268"/>
    </location>
    <ligand>
        <name>phosphoenolpyruvate</name>
        <dbReference type="ChEBI" id="CHEBI:58702"/>
    </ligand>
</feature>
<feature type="binding site" evidence="3">
    <location>
        <position position="68"/>
    </location>
    <ligand>
        <name>Mn(2+)</name>
        <dbReference type="ChEBI" id="CHEBI:29035"/>
    </ligand>
</feature>
<dbReference type="EC" id="2.5.1.54" evidence="4"/>
<dbReference type="SUPFAM" id="SSF51569">
    <property type="entry name" value="Aldolase"/>
    <property type="match status" value="1"/>
</dbReference>
<dbReference type="InterPro" id="IPR002480">
    <property type="entry name" value="DAHP_synth_2"/>
</dbReference>
<dbReference type="PANTHER" id="PTHR21337">
    <property type="entry name" value="PHOSPHO-2-DEHYDRO-3-DEOXYHEPTONATE ALDOLASE 1, 2"/>
    <property type="match status" value="1"/>
</dbReference>
<dbReference type="AlphaFoldDB" id="A0A0C1MN39"/>
<dbReference type="Proteomes" id="UP000031327">
    <property type="component" value="Unassembled WGS sequence"/>
</dbReference>
<feature type="binding site" evidence="3">
    <location>
        <position position="353"/>
    </location>
    <ligand>
        <name>Mn(2+)</name>
        <dbReference type="ChEBI" id="CHEBI:29035"/>
    </ligand>
</feature>
<keyword evidence="2 4" id="KW-0808">Transferase</keyword>
<dbReference type="Gene3D" id="3.20.20.70">
    <property type="entry name" value="Aldolase class I"/>
    <property type="match status" value="1"/>
</dbReference>
<dbReference type="OrthoDB" id="9766852at2"/>
<dbReference type="EMBL" id="JWIC01000007">
    <property type="protein sequence ID" value="KID55918.1"/>
    <property type="molecule type" value="Genomic_DNA"/>
</dbReference>
<evidence type="ECO:0000256" key="3">
    <source>
        <dbReference type="PIRSR" id="PIRSR602480-1"/>
    </source>
</evidence>
<dbReference type="NCBIfam" id="TIGR01358">
    <property type="entry name" value="DAHP_synth_II"/>
    <property type="match status" value="1"/>
</dbReference>
<evidence type="ECO:0000256" key="4">
    <source>
        <dbReference type="RuleBase" id="RU363071"/>
    </source>
</evidence>
<keyword evidence="3" id="KW-0464">Manganese</keyword>